<comment type="caution">
    <text evidence="1">The sequence shown here is derived from an EMBL/GenBank/DDBJ whole genome shotgun (WGS) entry which is preliminary data.</text>
</comment>
<dbReference type="OrthoDB" id="10312151at2759"/>
<keyword evidence="2" id="KW-1185">Reference proteome</keyword>
<proteinExistence type="predicted"/>
<accession>A0A8K0VWQ2</accession>
<sequence length="302" mass="34867">MSQLPTASSPPSLHLRQFHLWEDLPAELQTIVLEQFFIVRRPITAQTHSLVYGPKLVKVARANRAMYDLAMQAYYRNNVFQIAHSKTYAGSVPRFRFPRTLIGPHLRNVELVIKMGSNFSSLTHENGLFTQWSPLYDQNQLDPGSCEVLALLRLNRAYECGSRLHVANNDRTKFIDIHDYTSRKKSGLQDPELEDMRIKNKHVYAHVWDLWDYRLTSHQRWQKGLMKLQNLTVRLEVSGCLRHHERKVFRTLTQHTKTFLRAKNVQVIVDVRGCRADSPLLGGTCDGECGAIVQRTIEGLLH</sequence>
<dbReference type="EMBL" id="JAGMVJ010000014">
    <property type="protein sequence ID" value="KAH7082256.1"/>
    <property type="molecule type" value="Genomic_DNA"/>
</dbReference>
<evidence type="ECO:0000313" key="1">
    <source>
        <dbReference type="EMBL" id="KAH7082256.1"/>
    </source>
</evidence>
<dbReference type="Proteomes" id="UP000813461">
    <property type="component" value="Unassembled WGS sequence"/>
</dbReference>
<reference evidence="1" key="1">
    <citation type="journal article" date="2021" name="Nat. Commun.">
        <title>Genetic determinants of endophytism in the Arabidopsis root mycobiome.</title>
        <authorList>
            <person name="Mesny F."/>
            <person name="Miyauchi S."/>
            <person name="Thiergart T."/>
            <person name="Pickel B."/>
            <person name="Atanasova L."/>
            <person name="Karlsson M."/>
            <person name="Huettel B."/>
            <person name="Barry K.W."/>
            <person name="Haridas S."/>
            <person name="Chen C."/>
            <person name="Bauer D."/>
            <person name="Andreopoulos W."/>
            <person name="Pangilinan J."/>
            <person name="LaButti K."/>
            <person name="Riley R."/>
            <person name="Lipzen A."/>
            <person name="Clum A."/>
            <person name="Drula E."/>
            <person name="Henrissat B."/>
            <person name="Kohler A."/>
            <person name="Grigoriev I.V."/>
            <person name="Martin F.M."/>
            <person name="Hacquard S."/>
        </authorList>
    </citation>
    <scope>NUCLEOTIDE SEQUENCE</scope>
    <source>
        <strain evidence="1">MPI-SDFR-AT-0120</strain>
    </source>
</reference>
<name>A0A8K0VWQ2_9PLEO</name>
<evidence type="ECO:0000313" key="2">
    <source>
        <dbReference type="Proteomes" id="UP000813461"/>
    </source>
</evidence>
<dbReference type="AlphaFoldDB" id="A0A8K0VWQ2"/>
<protein>
    <submittedName>
        <fullName evidence="1">Uncharacterized protein</fullName>
    </submittedName>
</protein>
<organism evidence="1 2">
    <name type="scientific">Paraphoma chrysanthemicola</name>
    <dbReference type="NCBI Taxonomy" id="798071"/>
    <lineage>
        <taxon>Eukaryota</taxon>
        <taxon>Fungi</taxon>
        <taxon>Dikarya</taxon>
        <taxon>Ascomycota</taxon>
        <taxon>Pezizomycotina</taxon>
        <taxon>Dothideomycetes</taxon>
        <taxon>Pleosporomycetidae</taxon>
        <taxon>Pleosporales</taxon>
        <taxon>Pleosporineae</taxon>
        <taxon>Phaeosphaeriaceae</taxon>
        <taxon>Paraphoma</taxon>
    </lineage>
</organism>
<gene>
    <name evidence="1" type="ORF">FB567DRAFT_530898</name>
</gene>
<feature type="non-terminal residue" evidence="1">
    <location>
        <position position="302"/>
    </location>
</feature>